<organism evidence="1">
    <name type="scientific">marine sediment metagenome</name>
    <dbReference type="NCBI Taxonomy" id="412755"/>
    <lineage>
        <taxon>unclassified sequences</taxon>
        <taxon>metagenomes</taxon>
        <taxon>ecological metagenomes</taxon>
    </lineage>
</organism>
<name>A0A0F9IE31_9ZZZZ</name>
<evidence type="ECO:0008006" key="2">
    <source>
        <dbReference type="Google" id="ProtNLM"/>
    </source>
</evidence>
<gene>
    <name evidence="1" type="ORF">LCGC14_1670500</name>
</gene>
<protein>
    <recommendedName>
        <fullName evidence="2">Ead/Ea22-like family protein</fullName>
    </recommendedName>
</protein>
<evidence type="ECO:0000313" key="1">
    <source>
        <dbReference type="EMBL" id="KKM17969.1"/>
    </source>
</evidence>
<comment type="caution">
    <text evidence="1">The sequence shown here is derived from an EMBL/GenBank/DDBJ whole genome shotgun (WGS) entry which is preliminary data.</text>
</comment>
<accession>A0A0F9IE31</accession>
<dbReference type="EMBL" id="LAZR01014330">
    <property type="protein sequence ID" value="KKM17969.1"/>
    <property type="molecule type" value="Genomic_DNA"/>
</dbReference>
<reference evidence="1" key="1">
    <citation type="journal article" date="2015" name="Nature">
        <title>Complex archaea that bridge the gap between prokaryotes and eukaryotes.</title>
        <authorList>
            <person name="Spang A."/>
            <person name="Saw J.H."/>
            <person name="Jorgensen S.L."/>
            <person name="Zaremba-Niedzwiedzka K."/>
            <person name="Martijn J."/>
            <person name="Lind A.E."/>
            <person name="van Eijk R."/>
            <person name="Schleper C."/>
            <person name="Guy L."/>
            <person name="Ettema T.J."/>
        </authorList>
    </citation>
    <scope>NUCLEOTIDE SEQUENCE</scope>
</reference>
<proteinExistence type="predicted"/>
<dbReference type="AlphaFoldDB" id="A0A0F9IE31"/>
<sequence>MNKRLEEIRERFNIAEDTVAHAPEMGIDYPDDGPVRLEDMQFILDLVDTQAKDIKDWESSYALQEVVCNGAVEMMETNADRLLEARKQIAEKDEVYDEWRGIAERQRDKLIAKDKQIAEGVEIVEEYRKHDDGGWQKSFIDIADAWLKAVKDE</sequence>